<evidence type="ECO:0000256" key="3">
    <source>
        <dbReference type="ARBA" id="ARBA00022448"/>
    </source>
</evidence>
<evidence type="ECO:0000313" key="11">
    <source>
        <dbReference type="EMBL" id="KAL1869272.1"/>
    </source>
</evidence>
<dbReference type="Proteomes" id="UP001583193">
    <property type="component" value="Unassembled WGS sequence"/>
</dbReference>
<feature type="transmembrane region" description="Helical" evidence="10">
    <location>
        <begin position="719"/>
        <end position="740"/>
    </location>
</feature>
<evidence type="ECO:0000256" key="8">
    <source>
        <dbReference type="ARBA" id="ARBA00023136"/>
    </source>
</evidence>
<feature type="transmembrane region" description="Helical" evidence="10">
    <location>
        <begin position="358"/>
        <end position="378"/>
    </location>
</feature>
<comment type="subcellular location">
    <subcellularLocation>
        <location evidence="1">Membrane</location>
        <topology evidence="1">Multi-pass membrane protein</topology>
    </subcellularLocation>
</comment>
<keyword evidence="8 10" id="KW-0472">Membrane</keyword>
<proteinExistence type="inferred from homology"/>
<evidence type="ECO:0000256" key="1">
    <source>
        <dbReference type="ARBA" id="ARBA00004141"/>
    </source>
</evidence>
<keyword evidence="12" id="KW-1185">Reference proteome</keyword>
<evidence type="ECO:0000256" key="2">
    <source>
        <dbReference type="ARBA" id="ARBA00008807"/>
    </source>
</evidence>
<keyword evidence="3" id="KW-0813">Transport</keyword>
<feature type="transmembrane region" description="Helical" evidence="10">
    <location>
        <begin position="257"/>
        <end position="277"/>
    </location>
</feature>
<keyword evidence="4 10" id="KW-0812">Transmembrane</keyword>
<feature type="transmembrane region" description="Helical" evidence="10">
    <location>
        <begin position="533"/>
        <end position="552"/>
    </location>
</feature>
<evidence type="ECO:0000256" key="4">
    <source>
        <dbReference type="ARBA" id="ARBA00022692"/>
    </source>
</evidence>
<comment type="similarity">
    <text evidence="2">Belongs to the oligopeptide OPT transporter family.</text>
</comment>
<sequence length="848" mass="95746">MDARRNARFASEVQWRADRTTSRNSGRAKISSWAGLIRLSEDQPADRVIEDLMGASGVVRRILGRRGAGAGSSAAFVTTEDVVETDTAPTTAKGISKEPVLTETDQDDSNGKTAAQAEDEDPEITALPQEVRQLVSLTDDPELPTITFRYFLLCLIFVVPGAFLSQMSHFRTTQAPYSVFFVQIACHYVGHFFARAIPAVVIRIPFTRWSFSTNPGPWSIKEHVLVTLTAASGATYNLGFAPIAMAELYYGEKVNPAVAIFFMFAIVWIGYAFAAIARQLLLYEPTYIWPQALMQTTLFETFRKSDRSSPLAKRQMMIFFLSLLGMTLWQFLPEYAFPFTSSLAFLCWVAPRNPVANFIGSGLGGMGFLNLTLDWSNINWNGSSIMLTPWWTQVVLFLAFVFNCWILIPAAKWGKLGSYHHGLMSNHLLLANGSTYPVLEVLTPDFRLNETAYEENGPMYMGLQYIWATWFDYAKMPATITWIATFGFFQIRSNIRKLFASRRSDNRQKGESINHQYGDRLNVLQRSYKEVPWWWYVALFTAGFVILMATAATGHMFIPWWSIFVALSTASIVVVPMGWLYAISNYQIATGSFNELLYGYLVHTKAGENFRHPCGPSSYGAIAGDAWYRAQYMLQDQKIGHYMHIPPKTVFFSQVFGTILGVPINYGVVRWVLNTKFDYLSGAKKDPLNQWTGQSLQSSNTLGVQYAVIGPKRLFSQHLFAPLPWSFLAGAGLPPLLYILHRSFPRLRVDLWNVSIFFSGMAVFYGNLSTGFTSAIIGGYIVMYHVYRRHFEVWKRYNYMVAAAFDAGFNLNMLLIFLFFGSGKQISMPNWWGNNADSVERCFALPSD</sequence>
<feature type="transmembrane region" description="Helical" evidence="10">
    <location>
        <begin position="650"/>
        <end position="673"/>
    </location>
</feature>
<feature type="region of interest" description="Disordered" evidence="9">
    <location>
        <begin position="86"/>
        <end position="123"/>
    </location>
</feature>
<feature type="transmembrane region" description="Helical" evidence="10">
    <location>
        <begin position="311"/>
        <end position="329"/>
    </location>
</feature>
<feature type="transmembrane region" description="Helical" evidence="10">
    <location>
        <begin position="771"/>
        <end position="787"/>
    </location>
</feature>
<gene>
    <name evidence="11" type="primary">OPT7</name>
    <name evidence="11" type="ORF">Plec18167_007938</name>
</gene>
<feature type="transmembrane region" description="Helical" evidence="10">
    <location>
        <begin position="180"/>
        <end position="202"/>
    </location>
</feature>
<feature type="transmembrane region" description="Helical" evidence="10">
    <location>
        <begin position="390"/>
        <end position="408"/>
    </location>
</feature>
<accession>A0ABR3X0N6</accession>
<feature type="transmembrane region" description="Helical" evidence="10">
    <location>
        <begin position="558"/>
        <end position="582"/>
    </location>
</feature>
<name>A0ABR3X0N6_9EURO</name>
<keyword evidence="7 10" id="KW-1133">Transmembrane helix</keyword>
<feature type="transmembrane region" description="Helical" evidence="10">
    <location>
        <begin position="223"/>
        <end position="245"/>
    </location>
</feature>
<reference evidence="11 12" key="1">
    <citation type="journal article" date="2024" name="IMA Fungus">
        <title>IMA Genome - F19 : A genome assembly and annotation guide to empower mycologists, including annotated draft genome sequences of Ceratocystis pirilliformis, Diaporthe australafricana, Fusarium ophioides, Paecilomyces lecythidis, and Sporothrix stenoceras.</title>
        <authorList>
            <person name="Aylward J."/>
            <person name="Wilson A.M."/>
            <person name="Visagie C.M."/>
            <person name="Spraker J."/>
            <person name="Barnes I."/>
            <person name="Buitendag C."/>
            <person name="Ceriani C."/>
            <person name="Del Mar Angel L."/>
            <person name="du Plessis D."/>
            <person name="Fuchs T."/>
            <person name="Gasser K."/>
            <person name="Kramer D."/>
            <person name="Li W."/>
            <person name="Munsamy K."/>
            <person name="Piso A."/>
            <person name="Price J.L."/>
            <person name="Sonnekus B."/>
            <person name="Thomas C."/>
            <person name="van der Nest A."/>
            <person name="van Dijk A."/>
            <person name="van Heerden A."/>
            <person name="van Vuuren N."/>
            <person name="Yilmaz N."/>
            <person name="Duong T.A."/>
            <person name="van der Merwe N.A."/>
            <person name="Wingfield M.J."/>
            <person name="Wingfield B.D."/>
        </authorList>
    </citation>
    <scope>NUCLEOTIDE SEQUENCE [LARGE SCALE GENOMIC DNA]</scope>
    <source>
        <strain evidence="11 12">CMW 18167</strain>
    </source>
</reference>
<dbReference type="Pfam" id="PF03169">
    <property type="entry name" value="OPT"/>
    <property type="match status" value="1"/>
</dbReference>
<keyword evidence="6" id="KW-0653">Protein transport</keyword>
<organism evidence="11 12">
    <name type="scientific">Paecilomyces lecythidis</name>
    <dbReference type="NCBI Taxonomy" id="3004212"/>
    <lineage>
        <taxon>Eukaryota</taxon>
        <taxon>Fungi</taxon>
        <taxon>Dikarya</taxon>
        <taxon>Ascomycota</taxon>
        <taxon>Pezizomycotina</taxon>
        <taxon>Eurotiomycetes</taxon>
        <taxon>Eurotiomycetidae</taxon>
        <taxon>Eurotiales</taxon>
        <taxon>Thermoascaceae</taxon>
        <taxon>Paecilomyces</taxon>
    </lineage>
</organism>
<evidence type="ECO:0000313" key="12">
    <source>
        <dbReference type="Proteomes" id="UP001583193"/>
    </source>
</evidence>
<dbReference type="InterPro" id="IPR004813">
    <property type="entry name" value="OPT"/>
</dbReference>
<feature type="transmembrane region" description="Helical" evidence="10">
    <location>
        <begin position="150"/>
        <end position="168"/>
    </location>
</feature>
<dbReference type="NCBIfam" id="TIGR00728">
    <property type="entry name" value="OPT_sfam"/>
    <property type="match status" value="1"/>
</dbReference>
<dbReference type="EMBL" id="JAVDPF010000035">
    <property type="protein sequence ID" value="KAL1869272.1"/>
    <property type="molecule type" value="Genomic_DNA"/>
</dbReference>
<evidence type="ECO:0000256" key="6">
    <source>
        <dbReference type="ARBA" id="ARBA00022927"/>
    </source>
</evidence>
<evidence type="ECO:0000256" key="5">
    <source>
        <dbReference type="ARBA" id="ARBA00022856"/>
    </source>
</evidence>
<evidence type="ECO:0000256" key="7">
    <source>
        <dbReference type="ARBA" id="ARBA00022989"/>
    </source>
</evidence>
<feature type="region of interest" description="Disordered" evidence="9">
    <location>
        <begin position="1"/>
        <end position="27"/>
    </location>
</feature>
<feature type="transmembrane region" description="Helical" evidence="10">
    <location>
        <begin position="799"/>
        <end position="820"/>
    </location>
</feature>
<dbReference type="PANTHER" id="PTHR22601">
    <property type="entry name" value="ISP4 LIKE PROTEIN"/>
    <property type="match status" value="1"/>
</dbReference>
<keyword evidence="5" id="KW-0571">Peptide transport</keyword>
<evidence type="ECO:0000256" key="10">
    <source>
        <dbReference type="SAM" id="Phobius"/>
    </source>
</evidence>
<protein>
    <submittedName>
        <fullName evidence="11">OPT superfamily</fullName>
    </submittedName>
</protein>
<dbReference type="InterPro" id="IPR004648">
    <property type="entry name" value="Oligpept_transpt"/>
</dbReference>
<comment type="caution">
    <text evidence="11">The sequence shown here is derived from an EMBL/GenBank/DDBJ whole genome shotgun (WGS) entry which is preliminary data.</text>
</comment>
<evidence type="ECO:0000256" key="9">
    <source>
        <dbReference type="SAM" id="MobiDB-lite"/>
    </source>
</evidence>